<dbReference type="PROSITE" id="PS51677">
    <property type="entry name" value="NODB"/>
    <property type="match status" value="1"/>
</dbReference>
<evidence type="ECO:0000256" key="2">
    <source>
        <dbReference type="ARBA" id="ARBA00022801"/>
    </source>
</evidence>
<dbReference type="AlphaFoldDB" id="A0A433XQH7"/>
<evidence type="ECO:0000256" key="3">
    <source>
        <dbReference type="SAM" id="SignalP"/>
    </source>
</evidence>
<reference evidence="5 6" key="1">
    <citation type="submission" date="2018-12" db="EMBL/GenBank/DDBJ databases">
        <authorList>
            <person name="Sun L."/>
            <person name="Chen Z."/>
        </authorList>
    </citation>
    <scope>NUCLEOTIDE SEQUENCE [LARGE SCALE GENOMIC DNA]</scope>
    <source>
        <strain evidence="5 6">3-5-3</strain>
    </source>
</reference>
<keyword evidence="6" id="KW-1185">Reference proteome</keyword>
<evidence type="ECO:0000313" key="5">
    <source>
        <dbReference type="EMBL" id="RUT36327.1"/>
    </source>
</evidence>
<dbReference type="CDD" id="cd10917">
    <property type="entry name" value="CE4_NodB_like_6s_7s"/>
    <property type="match status" value="1"/>
</dbReference>
<dbReference type="RefSeq" id="WP_127198020.1">
    <property type="nucleotide sequence ID" value="NZ_RZNX01000001.1"/>
</dbReference>
<dbReference type="PANTHER" id="PTHR10587:SF133">
    <property type="entry name" value="CHITIN DEACETYLASE 1-RELATED"/>
    <property type="match status" value="1"/>
</dbReference>
<dbReference type="InterPro" id="IPR002509">
    <property type="entry name" value="NODB_dom"/>
</dbReference>
<sequence>MNKWRTIALSLILSTAAISVTGTLAEAQGAPMGRDYYEPRGEIVWEVPTEDKVVALTFDDGPDPKQTPVILDLLEQYQAKATFFVIGNRAVQNPDLLKEMNRKGHEIGNHTYSHMYFNARNSAQLFDKEVTRAEESIYNATGKHSVLFRPPGGFYNKNIVTSSHNKGYQVILWSWHQDTRDWAKPGVNRIVNKVLGNLRSGDIILMHDHVEGSSQTTLALKTILPEIQKRGFRCVTVSELMKHQKRAQPVKDLHDKGRKTGL</sequence>
<dbReference type="PANTHER" id="PTHR10587">
    <property type="entry name" value="GLYCOSYL TRANSFERASE-RELATED"/>
    <property type="match status" value="1"/>
</dbReference>
<protein>
    <submittedName>
        <fullName evidence="5">Polysaccharide deacetylase family protein</fullName>
    </submittedName>
</protein>
<accession>A0A433XQH7</accession>
<keyword evidence="1" id="KW-0479">Metal-binding</keyword>
<gene>
    <name evidence="5" type="ORF">EJP77_04895</name>
</gene>
<dbReference type="GO" id="GO:0016810">
    <property type="term" value="F:hydrolase activity, acting on carbon-nitrogen (but not peptide) bonds"/>
    <property type="evidence" value="ECO:0007669"/>
    <property type="project" value="InterPro"/>
</dbReference>
<dbReference type="OrthoDB" id="2649545at2"/>
<dbReference type="InterPro" id="IPR050248">
    <property type="entry name" value="Polysacc_deacetylase_ArnD"/>
</dbReference>
<dbReference type="InterPro" id="IPR011330">
    <property type="entry name" value="Glyco_hydro/deAcase_b/a-brl"/>
</dbReference>
<dbReference type="EMBL" id="RZNX01000001">
    <property type="protein sequence ID" value="RUT36327.1"/>
    <property type="molecule type" value="Genomic_DNA"/>
</dbReference>
<comment type="caution">
    <text evidence="5">The sequence shown here is derived from an EMBL/GenBank/DDBJ whole genome shotgun (WGS) entry which is preliminary data.</text>
</comment>
<evidence type="ECO:0000313" key="6">
    <source>
        <dbReference type="Proteomes" id="UP000272464"/>
    </source>
</evidence>
<dbReference type="GO" id="GO:0016020">
    <property type="term" value="C:membrane"/>
    <property type="evidence" value="ECO:0007669"/>
    <property type="project" value="TreeGrafter"/>
</dbReference>
<dbReference type="GO" id="GO:0005975">
    <property type="term" value="P:carbohydrate metabolic process"/>
    <property type="evidence" value="ECO:0007669"/>
    <property type="project" value="InterPro"/>
</dbReference>
<feature type="domain" description="NodB homology" evidence="4">
    <location>
        <begin position="52"/>
        <end position="235"/>
    </location>
</feature>
<name>A0A433XQH7_9BACL</name>
<keyword evidence="3" id="KW-0732">Signal</keyword>
<dbReference type="Pfam" id="PF01522">
    <property type="entry name" value="Polysacc_deac_1"/>
    <property type="match status" value="1"/>
</dbReference>
<dbReference type="SUPFAM" id="SSF88713">
    <property type="entry name" value="Glycoside hydrolase/deacetylase"/>
    <property type="match status" value="1"/>
</dbReference>
<dbReference type="Gene3D" id="3.20.20.370">
    <property type="entry name" value="Glycoside hydrolase/deacetylase"/>
    <property type="match status" value="1"/>
</dbReference>
<keyword evidence="2" id="KW-0378">Hydrolase</keyword>
<evidence type="ECO:0000256" key="1">
    <source>
        <dbReference type="ARBA" id="ARBA00022723"/>
    </source>
</evidence>
<dbReference type="Proteomes" id="UP000272464">
    <property type="component" value="Unassembled WGS sequence"/>
</dbReference>
<proteinExistence type="predicted"/>
<organism evidence="5 6">
    <name type="scientific">Paenibacillus zeisoli</name>
    <dbReference type="NCBI Taxonomy" id="2496267"/>
    <lineage>
        <taxon>Bacteria</taxon>
        <taxon>Bacillati</taxon>
        <taxon>Bacillota</taxon>
        <taxon>Bacilli</taxon>
        <taxon>Bacillales</taxon>
        <taxon>Paenibacillaceae</taxon>
        <taxon>Paenibacillus</taxon>
    </lineage>
</organism>
<evidence type="ECO:0000259" key="4">
    <source>
        <dbReference type="PROSITE" id="PS51677"/>
    </source>
</evidence>
<dbReference type="GO" id="GO:0046872">
    <property type="term" value="F:metal ion binding"/>
    <property type="evidence" value="ECO:0007669"/>
    <property type="project" value="UniProtKB-KW"/>
</dbReference>
<feature type="chain" id="PRO_5039575284" evidence="3">
    <location>
        <begin position="26"/>
        <end position="262"/>
    </location>
</feature>
<feature type="signal peptide" evidence="3">
    <location>
        <begin position="1"/>
        <end position="25"/>
    </location>
</feature>